<evidence type="ECO:0000259" key="4">
    <source>
        <dbReference type="SMART" id="SM00849"/>
    </source>
</evidence>
<protein>
    <submittedName>
        <fullName evidence="5">Hydrolase</fullName>
    </submittedName>
</protein>
<dbReference type="InterPro" id="IPR050662">
    <property type="entry name" value="Sec-metab_biosynth-thioest"/>
</dbReference>
<dbReference type="PANTHER" id="PTHR23131">
    <property type="entry name" value="ENDORIBONUCLEASE LACTB2"/>
    <property type="match status" value="1"/>
</dbReference>
<dbReference type="CDD" id="cd07725">
    <property type="entry name" value="TTHA1429-like_MBL-fold"/>
    <property type="match status" value="1"/>
</dbReference>
<dbReference type="PANTHER" id="PTHR23131:SF4">
    <property type="entry name" value="METALLO-BETA-LACTAMASE SUPERFAMILY POTEIN"/>
    <property type="match status" value="1"/>
</dbReference>
<dbReference type="InterPro" id="IPR036388">
    <property type="entry name" value="WH-like_DNA-bd_sf"/>
</dbReference>
<dbReference type="EMBL" id="CP016808">
    <property type="protein sequence ID" value="ANY65040.1"/>
    <property type="molecule type" value="Genomic_DNA"/>
</dbReference>
<dbReference type="InterPro" id="IPR036866">
    <property type="entry name" value="RibonucZ/Hydroxyglut_hydro"/>
</dbReference>
<reference evidence="5" key="1">
    <citation type="submission" date="2016-08" db="EMBL/GenBank/DDBJ databases">
        <title>Complete Genome Seqeunce of Paenibacillus sp. BIHB 4019 from tea rhizoplane.</title>
        <authorList>
            <person name="Thakur R."/>
            <person name="Swarnkar M.K."/>
            <person name="Gulati A."/>
        </authorList>
    </citation>
    <scope>NUCLEOTIDE SEQUENCE [LARGE SCALE GENOMIC DNA]</scope>
    <source>
        <strain evidence="5">BIHB4019</strain>
    </source>
</reference>
<dbReference type="InterPro" id="IPR001279">
    <property type="entry name" value="Metallo-B-lactamas"/>
</dbReference>
<proteinExistence type="predicted"/>
<organism evidence="5">
    <name type="scientific">Paenibacillus sp. BIHB 4019</name>
    <dbReference type="NCBI Taxonomy" id="1870819"/>
    <lineage>
        <taxon>Bacteria</taxon>
        <taxon>Bacillati</taxon>
        <taxon>Bacillota</taxon>
        <taxon>Bacilli</taxon>
        <taxon>Bacillales</taxon>
        <taxon>Paenibacillaceae</taxon>
        <taxon>Paenibacillus</taxon>
    </lineage>
</organism>
<dbReference type="Gene3D" id="1.10.10.10">
    <property type="entry name" value="Winged helix-like DNA-binding domain superfamily/Winged helix DNA-binding domain"/>
    <property type="match status" value="1"/>
</dbReference>
<dbReference type="SUPFAM" id="SSF56281">
    <property type="entry name" value="Metallo-hydrolase/oxidoreductase"/>
    <property type="match status" value="1"/>
</dbReference>
<gene>
    <name evidence="5" type="ORF">BBD42_00035</name>
    <name evidence="6" type="ORF">BBD42_31115</name>
</gene>
<dbReference type="RefSeq" id="WP_099516483.1">
    <property type="nucleotide sequence ID" value="NZ_CP016808.1"/>
</dbReference>
<dbReference type="Pfam" id="PF21221">
    <property type="entry name" value="B_lactamase-like_C"/>
    <property type="match status" value="1"/>
</dbReference>
<evidence type="ECO:0000313" key="6">
    <source>
        <dbReference type="EMBL" id="ANY70454.1"/>
    </source>
</evidence>
<dbReference type="EMBL" id="CP016808">
    <property type="protein sequence ID" value="ANY70454.1"/>
    <property type="molecule type" value="Genomic_DNA"/>
</dbReference>
<evidence type="ECO:0000256" key="2">
    <source>
        <dbReference type="ARBA" id="ARBA00034301"/>
    </source>
</evidence>
<evidence type="ECO:0000256" key="1">
    <source>
        <dbReference type="ARBA" id="ARBA00034221"/>
    </source>
</evidence>
<evidence type="ECO:0000256" key="3">
    <source>
        <dbReference type="ARBA" id="ARBA00048505"/>
    </source>
</evidence>
<dbReference type="Gene3D" id="3.60.15.10">
    <property type="entry name" value="Ribonuclease Z/Hydroxyacylglutathione hydrolase-like"/>
    <property type="match status" value="1"/>
</dbReference>
<feature type="domain" description="Metallo-beta-lactamase" evidence="4">
    <location>
        <begin position="25"/>
        <end position="242"/>
    </location>
</feature>
<dbReference type="InterPro" id="IPR048933">
    <property type="entry name" value="B_lactamase-like_C"/>
</dbReference>
<name>A0A1B2DBF2_9BACL</name>
<sequence>MAAQAVQWEHGLLQVRLPLPFALKTVNSYVFTEPAGGYTLIDPGLRTEETLAVWEAVFADHSIVPEQISRIVLTHQHPDHYGLAGYFAELSGAPVLMSRRAHRYVRHLWGEGSTMTGELAELFALHGMPQHYIDEISSNLSSFQEKVSPQPQQDQIRYIEAGETLELGGSQWELLDAPGHAYGQLCFYEANKKWMICGDQVLPRITPNISVVPGEEMNPLGDFLASLDRLSEYEVKRAFPGHYDSFTTFAGRIAEIKQHHVQRLEQMLLMLEEPLTGFEVCGRSFGARAQQSPHQHRFAMAETLAHLYELEQSGRISRTERAGVIYFLR</sequence>
<dbReference type="SMART" id="SM00849">
    <property type="entry name" value="Lactamase_B"/>
    <property type="match status" value="1"/>
</dbReference>
<dbReference type="AlphaFoldDB" id="A0A1B2DBF2"/>
<dbReference type="GO" id="GO:0016787">
    <property type="term" value="F:hydrolase activity"/>
    <property type="evidence" value="ECO:0007669"/>
    <property type="project" value="UniProtKB-KW"/>
</dbReference>
<comment type="catalytic activity">
    <reaction evidence="3">
        <text>3',5'-cyclic UMP + H2O = UMP + H(+)</text>
        <dbReference type="Rhea" id="RHEA:70575"/>
        <dbReference type="ChEBI" id="CHEBI:15377"/>
        <dbReference type="ChEBI" id="CHEBI:15378"/>
        <dbReference type="ChEBI" id="CHEBI:57865"/>
        <dbReference type="ChEBI" id="CHEBI:184387"/>
    </reaction>
    <physiologicalReaction direction="left-to-right" evidence="3">
        <dbReference type="Rhea" id="RHEA:70576"/>
    </physiologicalReaction>
</comment>
<dbReference type="Pfam" id="PF00753">
    <property type="entry name" value="Lactamase_B"/>
    <property type="match status" value="1"/>
</dbReference>
<comment type="function">
    <text evidence="2">Counteracts the endogenous Pycsar antiviral defense system. Phosphodiesterase that enables metal-dependent hydrolysis of host cyclic nucleotide Pycsar defense signals such as cCMP and cUMP.</text>
</comment>
<keyword evidence="5" id="KW-0378">Hydrolase</keyword>
<evidence type="ECO:0000313" key="5">
    <source>
        <dbReference type="EMBL" id="ANY65040.1"/>
    </source>
</evidence>
<comment type="catalytic activity">
    <reaction evidence="1">
        <text>3',5'-cyclic CMP + H2O = CMP + H(+)</text>
        <dbReference type="Rhea" id="RHEA:72675"/>
        <dbReference type="ChEBI" id="CHEBI:15377"/>
        <dbReference type="ChEBI" id="CHEBI:15378"/>
        <dbReference type="ChEBI" id="CHEBI:58003"/>
        <dbReference type="ChEBI" id="CHEBI:60377"/>
    </reaction>
    <physiologicalReaction direction="left-to-right" evidence="1">
        <dbReference type="Rhea" id="RHEA:72676"/>
    </physiologicalReaction>
</comment>
<accession>A0A1B2DBF2</accession>